<evidence type="ECO:0000313" key="2">
    <source>
        <dbReference type="EMBL" id="MEP0818171.1"/>
    </source>
</evidence>
<evidence type="ECO:0000313" key="3">
    <source>
        <dbReference type="Proteomes" id="UP001464891"/>
    </source>
</evidence>
<gene>
    <name evidence="2" type="ORF">NC998_13800</name>
</gene>
<evidence type="ECO:0000256" key="1">
    <source>
        <dbReference type="SAM" id="Phobius"/>
    </source>
</evidence>
<organism evidence="2 3">
    <name type="scientific">Trichocoleus desertorum GB2-A4</name>
    <dbReference type="NCBI Taxonomy" id="2933944"/>
    <lineage>
        <taxon>Bacteria</taxon>
        <taxon>Bacillati</taxon>
        <taxon>Cyanobacteriota</taxon>
        <taxon>Cyanophyceae</taxon>
        <taxon>Leptolyngbyales</taxon>
        <taxon>Trichocoleusaceae</taxon>
        <taxon>Trichocoleus</taxon>
    </lineage>
</organism>
<keyword evidence="3" id="KW-1185">Reference proteome</keyword>
<reference evidence="2 3" key="1">
    <citation type="submission" date="2022-04" db="EMBL/GenBank/DDBJ databases">
        <title>Positive selection, recombination, and allopatry shape intraspecific diversity of widespread and dominant cyanobacteria.</title>
        <authorList>
            <person name="Wei J."/>
            <person name="Shu W."/>
            <person name="Hu C."/>
        </authorList>
    </citation>
    <scope>NUCLEOTIDE SEQUENCE [LARGE SCALE GENOMIC DNA]</scope>
    <source>
        <strain evidence="2 3">GB2-A4</strain>
    </source>
</reference>
<proteinExistence type="predicted"/>
<accession>A0ABV0J8R1</accession>
<dbReference type="SUPFAM" id="SSF103511">
    <property type="entry name" value="Chlorophyll a-b binding protein"/>
    <property type="match status" value="1"/>
</dbReference>
<name>A0ABV0J8R1_9CYAN</name>
<dbReference type="Proteomes" id="UP001464891">
    <property type="component" value="Unassembled WGS sequence"/>
</dbReference>
<dbReference type="RefSeq" id="WP_190432646.1">
    <property type="nucleotide sequence ID" value="NZ_JAMPKM010000007.1"/>
</dbReference>
<dbReference type="EMBL" id="JAMPKM010000007">
    <property type="protein sequence ID" value="MEP0818171.1"/>
    <property type="molecule type" value="Genomic_DNA"/>
</dbReference>
<comment type="caution">
    <text evidence="2">The sequence shown here is derived from an EMBL/GenBank/DDBJ whole genome shotgun (WGS) entry which is preliminary data.</text>
</comment>
<protein>
    <submittedName>
        <fullName evidence="2">Chlorophyll a/b-binding protein</fullName>
    </submittedName>
</protein>
<sequence>MNETTSTPPQPTAPQATLGADNRFEPAFGWTFYAEQINGRFAMIGFVALLILEFFTHQDFWTWLGLR</sequence>
<keyword evidence="1" id="KW-0472">Membrane</keyword>
<keyword evidence="1" id="KW-1133">Transmembrane helix</keyword>
<keyword evidence="1" id="KW-0812">Transmembrane</keyword>
<feature type="transmembrane region" description="Helical" evidence="1">
    <location>
        <begin position="37"/>
        <end position="55"/>
    </location>
</feature>
<dbReference type="Gene3D" id="1.10.3460.10">
    <property type="entry name" value="Chlorophyll a/b binding protein domain"/>
    <property type="match status" value="1"/>
</dbReference>